<dbReference type="Proteomes" id="UP000663608">
    <property type="component" value="Chromosome"/>
</dbReference>
<dbReference type="RefSeq" id="WP_205872092.1">
    <property type="nucleotide sequence ID" value="NZ_CP070872.1"/>
</dbReference>
<keyword evidence="3" id="KW-1185">Reference proteome</keyword>
<keyword evidence="1" id="KW-0812">Transmembrane</keyword>
<dbReference type="AlphaFoldDB" id="A0AA45KGI4"/>
<sequence length="56" mass="6581">MKKLYLLLIVVALICLAATLVLFKVMPTGSYVPFVPWLVYIIFLFIFQYQKKKVKQ</sequence>
<evidence type="ECO:0000313" key="3">
    <source>
        <dbReference type="Proteomes" id="UP000663608"/>
    </source>
</evidence>
<gene>
    <name evidence="2" type="ORF">JW886_01270</name>
</gene>
<evidence type="ECO:0000313" key="2">
    <source>
        <dbReference type="EMBL" id="QSE76925.1"/>
    </source>
</evidence>
<protein>
    <submittedName>
        <fullName evidence="2">Uncharacterized protein</fullName>
    </submittedName>
</protein>
<reference evidence="2 3" key="1">
    <citation type="submission" date="2021-02" db="EMBL/GenBank/DDBJ databases">
        <title>Complete genome sequence of Lactococcus lactis strain K_LL004.</title>
        <authorList>
            <person name="Kim H.B."/>
        </authorList>
    </citation>
    <scope>NUCLEOTIDE SEQUENCE [LARGE SCALE GENOMIC DNA]</scope>
    <source>
        <strain evidence="2 3">K_LL004</strain>
    </source>
</reference>
<dbReference type="EMBL" id="CP070872">
    <property type="protein sequence ID" value="QSE76925.1"/>
    <property type="molecule type" value="Genomic_DNA"/>
</dbReference>
<dbReference type="KEGG" id="lti:JW886_01270"/>
<keyword evidence="1" id="KW-0472">Membrane</keyword>
<accession>A0AA45KGI4</accession>
<organism evidence="2 3">
    <name type="scientific">Lactococcus taiwanensis</name>
    <dbReference type="NCBI Taxonomy" id="1151742"/>
    <lineage>
        <taxon>Bacteria</taxon>
        <taxon>Bacillati</taxon>
        <taxon>Bacillota</taxon>
        <taxon>Bacilli</taxon>
        <taxon>Lactobacillales</taxon>
        <taxon>Streptococcaceae</taxon>
        <taxon>Lactococcus</taxon>
    </lineage>
</organism>
<keyword evidence="1" id="KW-1133">Transmembrane helix</keyword>
<feature type="transmembrane region" description="Helical" evidence="1">
    <location>
        <begin position="29"/>
        <end position="47"/>
    </location>
</feature>
<evidence type="ECO:0000256" key="1">
    <source>
        <dbReference type="SAM" id="Phobius"/>
    </source>
</evidence>
<name>A0AA45KGI4_9LACT</name>
<proteinExistence type="predicted"/>